<dbReference type="EMBL" id="CP099489">
    <property type="protein sequence ID" value="USQ78813.1"/>
    <property type="molecule type" value="Genomic_DNA"/>
</dbReference>
<dbReference type="RefSeq" id="WP_252591608.1">
    <property type="nucleotide sequence ID" value="NZ_CP099489.1"/>
</dbReference>
<evidence type="ECO:0000259" key="7">
    <source>
        <dbReference type="Pfam" id="PF12823"/>
    </source>
</evidence>
<dbReference type="InterPro" id="IPR023845">
    <property type="entry name" value="DUF3817_TM"/>
</dbReference>
<evidence type="ECO:0000256" key="5">
    <source>
        <dbReference type="ARBA" id="ARBA00023136"/>
    </source>
</evidence>
<evidence type="ECO:0000256" key="1">
    <source>
        <dbReference type="ARBA" id="ARBA00004651"/>
    </source>
</evidence>
<sequence length="110" mass="12510">MSDRAKLRFFQVMATVVGLGLLLLVLEMVLWYAFDNDVLRWWAMPHGFLYMVYLVAVAMLGFALHWGLGRMVLIMLAGVVPFLSFYVEARVTRSARAEIEAKEARAGVRV</sequence>
<dbReference type="PANTHER" id="PTHR40077">
    <property type="entry name" value="MEMBRANE PROTEIN-RELATED"/>
    <property type="match status" value="1"/>
</dbReference>
<gene>
    <name evidence="8" type="ORF">NF556_14425</name>
</gene>
<dbReference type="NCBIfam" id="TIGR03954">
    <property type="entry name" value="integ_memb_HG"/>
    <property type="match status" value="1"/>
</dbReference>
<proteinExistence type="predicted"/>
<reference evidence="8" key="1">
    <citation type="submission" date="2022-06" db="EMBL/GenBank/DDBJ databases">
        <title>Ornithinimicrobium HY1793.</title>
        <authorList>
            <person name="Huang Y."/>
        </authorList>
    </citation>
    <scope>NUCLEOTIDE SEQUENCE</scope>
    <source>
        <strain evidence="8">HY1793</strain>
    </source>
</reference>
<organism evidence="8 9">
    <name type="scientific">Ornithinimicrobium faecis</name>
    <dbReference type="NCBI Taxonomy" id="2934158"/>
    <lineage>
        <taxon>Bacteria</taxon>
        <taxon>Bacillati</taxon>
        <taxon>Actinomycetota</taxon>
        <taxon>Actinomycetes</taxon>
        <taxon>Micrococcales</taxon>
        <taxon>Ornithinimicrobiaceae</taxon>
        <taxon>Ornithinimicrobium</taxon>
    </lineage>
</organism>
<evidence type="ECO:0000256" key="2">
    <source>
        <dbReference type="ARBA" id="ARBA00022475"/>
    </source>
</evidence>
<evidence type="ECO:0000256" key="4">
    <source>
        <dbReference type="ARBA" id="ARBA00022989"/>
    </source>
</evidence>
<evidence type="ECO:0000256" key="6">
    <source>
        <dbReference type="SAM" id="Phobius"/>
    </source>
</evidence>
<dbReference type="Proteomes" id="UP001056455">
    <property type="component" value="Chromosome"/>
</dbReference>
<name>A0ABY4YR04_9MICO</name>
<protein>
    <submittedName>
        <fullName evidence="8">DUF3817 domain-containing protein</fullName>
    </submittedName>
</protein>
<comment type="subcellular location">
    <subcellularLocation>
        <location evidence="1">Cell membrane</location>
        <topology evidence="1">Multi-pass membrane protein</topology>
    </subcellularLocation>
</comment>
<keyword evidence="4 6" id="KW-1133">Transmembrane helix</keyword>
<accession>A0ABY4YR04</accession>
<dbReference type="Pfam" id="PF12823">
    <property type="entry name" value="DUF3817"/>
    <property type="match status" value="1"/>
</dbReference>
<evidence type="ECO:0000313" key="9">
    <source>
        <dbReference type="Proteomes" id="UP001056455"/>
    </source>
</evidence>
<evidence type="ECO:0000313" key="8">
    <source>
        <dbReference type="EMBL" id="USQ78813.1"/>
    </source>
</evidence>
<keyword evidence="2" id="KW-1003">Cell membrane</keyword>
<feature type="transmembrane region" description="Helical" evidence="6">
    <location>
        <begin position="12"/>
        <end position="34"/>
    </location>
</feature>
<feature type="transmembrane region" description="Helical" evidence="6">
    <location>
        <begin position="46"/>
        <end position="64"/>
    </location>
</feature>
<keyword evidence="5 6" id="KW-0472">Membrane</keyword>
<dbReference type="PANTHER" id="PTHR40077:SF2">
    <property type="entry name" value="MEMBRANE PROTEIN"/>
    <property type="match status" value="1"/>
</dbReference>
<evidence type="ECO:0000256" key="3">
    <source>
        <dbReference type="ARBA" id="ARBA00022692"/>
    </source>
</evidence>
<feature type="domain" description="DUF3817" evidence="7">
    <location>
        <begin position="7"/>
        <end position="93"/>
    </location>
</feature>
<keyword evidence="3 6" id="KW-0812">Transmembrane</keyword>
<keyword evidence="9" id="KW-1185">Reference proteome</keyword>